<dbReference type="EMBL" id="JABSNM010000017">
    <property type="protein sequence ID" value="NRT57644.1"/>
    <property type="molecule type" value="Genomic_DNA"/>
</dbReference>
<dbReference type="Proteomes" id="UP001516061">
    <property type="component" value="Unassembled WGS sequence"/>
</dbReference>
<reference evidence="2 3" key="1">
    <citation type="submission" date="2020-05" db="EMBL/GenBank/DDBJ databases">
        <title>Genomic Encyclopedia of Type Strains, Phase IV (KMG-V): Genome sequencing to study the core and pangenomes of soil and plant-associated prokaryotes.</title>
        <authorList>
            <person name="Whitman W."/>
        </authorList>
    </citation>
    <scope>NUCLEOTIDE SEQUENCE [LARGE SCALE GENOMIC DNA]</scope>
    <source>
        <strain evidence="2 3">C29</strain>
    </source>
</reference>
<evidence type="ECO:0000313" key="3">
    <source>
        <dbReference type="Proteomes" id="UP001516061"/>
    </source>
</evidence>
<dbReference type="PROSITE" id="PS51257">
    <property type="entry name" value="PROKAR_LIPOPROTEIN"/>
    <property type="match status" value="1"/>
</dbReference>
<protein>
    <recommendedName>
        <fullName evidence="4">META domain-containing protein</fullName>
    </recommendedName>
</protein>
<evidence type="ECO:0008006" key="4">
    <source>
        <dbReference type="Google" id="ProtNLM"/>
    </source>
</evidence>
<gene>
    <name evidence="2" type="ORF">HNQ01_003401</name>
</gene>
<name>A0ABX2G6H0_9BURK</name>
<evidence type="ECO:0000256" key="1">
    <source>
        <dbReference type="SAM" id="SignalP"/>
    </source>
</evidence>
<keyword evidence="1" id="KW-0732">Signal</keyword>
<evidence type="ECO:0000313" key="2">
    <source>
        <dbReference type="EMBL" id="NRT57644.1"/>
    </source>
</evidence>
<sequence>MKKSGCRAFRRVTGAAALLLAAALSGCGGGGGEAAASPSGSGHSIVGLWAAWSVDSSHLSGQQFWFTSGGRFLMIDPVGDDEAAAAGRAGCGGPGLESGTYAWDASSGALRTTLALDTNGCAGTGSGATPGSGQATLTLSADGQSALADGLRKLTRVQDSLSGSSPITGVWALGSPTGTQQFWFTSGGRFMMIDPVGDLGSATHASCGGAGIEAGTYAWNATTGVLVTTLSLDTNGCAGTSDVRSLQLTVAADGRSATVQMTDSSGASVLPIYRLSE</sequence>
<proteinExistence type="predicted"/>
<feature type="signal peptide" evidence="1">
    <location>
        <begin position="1"/>
        <end position="30"/>
    </location>
</feature>
<dbReference type="RefSeq" id="WP_173806608.1">
    <property type="nucleotide sequence ID" value="NZ_JABSNM010000017.1"/>
</dbReference>
<accession>A0ABX2G6H0</accession>
<organism evidence="2 3">
    <name type="scientific">Sphaerotilus uruguayifluvii</name>
    <dbReference type="NCBI Taxonomy" id="2735897"/>
    <lineage>
        <taxon>Bacteria</taxon>
        <taxon>Pseudomonadati</taxon>
        <taxon>Pseudomonadota</taxon>
        <taxon>Betaproteobacteria</taxon>
        <taxon>Burkholderiales</taxon>
        <taxon>Sphaerotilaceae</taxon>
        <taxon>Sphaerotilus</taxon>
    </lineage>
</organism>
<comment type="caution">
    <text evidence="2">The sequence shown here is derived from an EMBL/GenBank/DDBJ whole genome shotgun (WGS) entry which is preliminary data.</text>
</comment>
<feature type="chain" id="PRO_5045422067" description="META domain-containing protein" evidence="1">
    <location>
        <begin position="31"/>
        <end position="277"/>
    </location>
</feature>
<keyword evidence="3" id="KW-1185">Reference proteome</keyword>